<feature type="transmembrane region" description="Helical" evidence="6">
    <location>
        <begin position="17"/>
        <end position="40"/>
    </location>
</feature>
<comment type="subcellular location">
    <subcellularLocation>
        <location evidence="1">Membrane</location>
        <topology evidence="1">Single-pass membrane protein</topology>
    </subcellularLocation>
    <subcellularLocation>
        <location evidence="6">Mitochondrion inner membrane</location>
        <topology evidence="6">Single-pass membrane protein</topology>
    </subcellularLocation>
</comment>
<dbReference type="EMBL" id="KC993199">
    <property type="protein sequence ID" value="AGS44555.1"/>
    <property type="molecule type" value="Genomic_DNA"/>
</dbReference>
<evidence type="ECO:0000256" key="3">
    <source>
        <dbReference type="ARBA" id="ARBA00022692"/>
    </source>
</evidence>
<reference evidence="7" key="1">
    <citation type="submission" date="2013-04" db="EMBL/GenBank/DDBJ databases">
        <authorList>
            <person name="Pfeiffer I."/>
            <person name="Hegedusova E."/>
            <person name="Brejova B."/>
            <person name="Nosek J."/>
        </authorList>
    </citation>
    <scope>NUCLEOTIDE SEQUENCE</scope>
    <source>
        <strain evidence="7">AS2.3639</strain>
    </source>
</reference>
<comment type="subunit">
    <text evidence="6">F-type ATPases have 2 components, CF(1) - the catalytic core - and CF(0) - the membrane proton channel.</text>
</comment>
<dbReference type="GO" id="GO:0015986">
    <property type="term" value="P:proton motive force-driven ATP synthesis"/>
    <property type="evidence" value="ECO:0007669"/>
    <property type="project" value="UniProtKB-UniRule"/>
</dbReference>
<evidence type="ECO:0000256" key="6">
    <source>
        <dbReference type="RuleBase" id="RU368038"/>
    </source>
</evidence>
<geneLocation type="mitochondrion" evidence="7"/>
<organism evidence="7">
    <name type="scientific">Candida blackwelliae</name>
    <dbReference type="NCBI Taxonomy" id="497110"/>
    <lineage>
        <taxon>Eukaryota</taxon>
        <taxon>Fungi</taxon>
        <taxon>Dikarya</taxon>
        <taxon>Ascomycota</taxon>
        <taxon>Saccharomycotina</taxon>
        <taxon>Pichiomycetes</taxon>
        <taxon>Debaryomycetaceae</taxon>
        <taxon>Candida/Lodderomyces clade</taxon>
        <taxon>Candida</taxon>
    </lineage>
</organism>
<accession>S5TP36</accession>
<evidence type="ECO:0000256" key="5">
    <source>
        <dbReference type="ARBA" id="ARBA00023136"/>
    </source>
</evidence>
<gene>
    <name evidence="7" type="primary">atp8</name>
</gene>
<dbReference type="RefSeq" id="YP_008475240.1">
    <property type="nucleotide sequence ID" value="NC_022173.1"/>
</dbReference>
<keyword evidence="3 6" id="KW-0812">Transmembrane</keyword>
<evidence type="ECO:0000313" key="7">
    <source>
        <dbReference type="EMBL" id="AGS44555.1"/>
    </source>
</evidence>
<sequence>MPQLIPFYFLHLLTNEFISFAIVIYISSNILLPNILRLMIARSIIVRL</sequence>
<keyword evidence="6" id="KW-0375">Hydrogen ion transport</keyword>
<dbReference type="GO" id="GO:0045259">
    <property type="term" value="C:proton-transporting ATP synthase complex"/>
    <property type="evidence" value="ECO:0007669"/>
    <property type="project" value="UniProtKB-KW"/>
</dbReference>
<dbReference type="Pfam" id="PF05933">
    <property type="entry name" value="Fun_ATP-synt_8"/>
    <property type="match status" value="1"/>
</dbReference>
<keyword evidence="6" id="KW-0813">Transport</keyword>
<dbReference type="InterPro" id="IPR009230">
    <property type="entry name" value="ATP_synth_su8_fun"/>
</dbReference>
<evidence type="ECO:0000256" key="2">
    <source>
        <dbReference type="ARBA" id="ARBA00008892"/>
    </source>
</evidence>
<evidence type="ECO:0000256" key="1">
    <source>
        <dbReference type="ARBA" id="ARBA00004167"/>
    </source>
</evidence>
<protein>
    <recommendedName>
        <fullName evidence="6">ATP synthase protein 8</fullName>
    </recommendedName>
</protein>
<keyword evidence="6" id="KW-0138">CF(0)</keyword>
<dbReference type="GO" id="GO:0015078">
    <property type="term" value="F:proton transmembrane transporter activity"/>
    <property type="evidence" value="ECO:0007669"/>
    <property type="project" value="UniProtKB-UniRule"/>
</dbReference>
<name>S5TP36_9ASCO</name>
<proteinExistence type="inferred from homology"/>
<comment type="function">
    <text evidence="6">Mitochondrial membrane ATP synthase (F(1)F(0) ATP synthase or Complex V) produces ATP from ADP in the presence of a proton gradient across the membrane which is generated by electron transport complexes of the respiratory chain. F-type ATPases consist of two structural domains, F(1) - containing the extramembraneous catalytic core and F(0) - containing the membrane proton channel, linked together by a central stalk and a peripheral stalk. During catalysis, ATP synthesis in the catalytic domain of F(1) is coupled via a rotary mechanism of the central stalk subunits to proton translocation. Part of the complex F(0) domain. Minor subunit located with subunit a in the membrane.</text>
</comment>
<dbReference type="GeneID" id="16695229"/>
<keyword evidence="6" id="KW-0406">Ion transport</keyword>
<comment type="similarity">
    <text evidence="2 6">Belongs to the ATPase protein 8 family.</text>
</comment>
<keyword evidence="6" id="KW-0066">ATP synthesis</keyword>
<evidence type="ECO:0000256" key="4">
    <source>
        <dbReference type="ARBA" id="ARBA00022989"/>
    </source>
</evidence>
<keyword evidence="4 6" id="KW-1133">Transmembrane helix</keyword>
<dbReference type="GO" id="GO:0005743">
    <property type="term" value="C:mitochondrial inner membrane"/>
    <property type="evidence" value="ECO:0007669"/>
    <property type="project" value="UniProtKB-SubCell"/>
</dbReference>
<dbReference type="AlphaFoldDB" id="S5TP36"/>
<keyword evidence="6 7" id="KW-0496">Mitochondrion</keyword>
<keyword evidence="5 6" id="KW-0472">Membrane</keyword>